<feature type="compositionally biased region" description="Gly residues" evidence="8">
    <location>
        <begin position="584"/>
        <end position="616"/>
    </location>
</feature>
<keyword evidence="2 6" id="KW-0808">Transferase</keyword>
<dbReference type="InterPro" id="IPR036940">
    <property type="entry name" value="PI3/4_kinase_cat_sf"/>
</dbReference>
<dbReference type="InterPro" id="IPR015433">
    <property type="entry name" value="PI3/4_kinase"/>
</dbReference>
<dbReference type="Gene3D" id="2.60.40.150">
    <property type="entry name" value="C2 domain"/>
    <property type="match status" value="1"/>
</dbReference>
<dbReference type="AlphaFoldDB" id="A0A1D2AFT8"/>
<dbReference type="GO" id="GO:0005768">
    <property type="term" value="C:endosome"/>
    <property type="evidence" value="ECO:0007669"/>
    <property type="project" value="TreeGrafter"/>
</dbReference>
<proteinExistence type="inferred from homology"/>
<keyword evidence="5 6" id="KW-0067">ATP-binding</keyword>
<protein>
    <recommendedName>
        <fullName evidence="1">phosphatidylinositol 3-kinase</fullName>
        <ecNumber evidence="1">2.7.1.137</ecNumber>
    </recommendedName>
</protein>
<dbReference type="Gene3D" id="1.10.1070.11">
    <property type="entry name" value="Phosphatidylinositol 3-/4-kinase, catalytic domain"/>
    <property type="match status" value="1"/>
</dbReference>
<dbReference type="GO" id="GO:0048015">
    <property type="term" value="P:phosphatidylinositol-mediated signaling"/>
    <property type="evidence" value="ECO:0007669"/>
    <property type="project" value="TreeGrafter"/>
</dbReference>
<evidence type="ECO:0000256" key="8">
    <source>
        <dbReference type="SAM" id="MobiDB-lite"/>
    </source>
</evidence>
<dbReference type="InterPro" id="IPR001263">
    <property type="entry name" value="PI3K_accessory_dom"/>
</dbReference>
<gene>
    <name evidence="12" type="ORF">g.35627</name>
</gene>
<keyword evidence="3 6" id="KW-0547">Nucleotide-binding</keyword>
<evidence type="ECO:0000259" key="11">
    <source>
        <dbReference type="PROSITE" id="PS51547"/>
    </source>
</evidence>
<evidence type="ECO:0000256" key="4">
    <source>
        <dbReference type="ARBA" id="ARBA00022777"/>
    </source>
</evidence>
<dbReference type="EMBL" id="GDKF01000799">
    <property type="protein sequence ID" value="JAT77823.1"/>
    <property type="molecule type" value="Transcribed_RNA"/>
</dbReference>
<dbReference type="SUPFAM" id="SSF49562">
    <property type="entry name" value="C2 domain (Calcium/lipid-binding domain, CaLB)"/>
    <property type="match status" value="1"/>
</dbReference>
<dbReference type="GO" id="GO:0005777">
    <property type="term" value="C:peroxisome"/>
    <property type="evidence" value="ECO:0007669"/>
    <property type="project" value="TreeGrafter"/>
</dbReference>
<feature type="region of interest" description="Disordered" evidence="8">
    <location>
        <begin position="261"/>
        <end position="288"/>
    </location>
</feature>
<dbReference type="PROSITE" id="PS00916">
    <property type="entry name" value="PI3_4_KINASE_2"/>
    <property type="match status" value="1"/>
</dbReference>
<evidence type="ECO:0000256" key="5">
    <source>
        <dbReference type="ARBA" id="ARBA00022840"/>
    </source>
</evidence>
<dbReference type="EC" id="2.7.1.137" evidence="1"/>
<feature type="domain" description="C2 PI3K-type" evidence="11">
    <location>
        <begin position="25"/>
        <end position="185"/>
    </location>
</feature>
<feature type="domain" description="PIK helical" evidence="10">
    <location>
        <begin position="306"/>
        <end position="482"/>
    </location>
</feature>
<dbReference type="Pfam" id="PF00792">
    <property type="entry name" value="PI3K_C2"/>
    <property type="match status" value="1"/>
</dbReference>
<dbReference type="PROSITE" id="PS51547">
    <property type="entry name" value="C2_PI3K"/>
    <property type="match status" value="1"/>
</dbReference>
<dbReference type="PANTHER" id="PTHR10048">
    <property type="entry name" value="PHOSPHATIDYLINOSITOL KINASE"/>
    <property type="match status" value="1"/>
</dbReference>
<organism evidence="12">
    <name type="scientific">Auxenochlorella protothecoides</name>
    <name type="common">Green microalga</name>
    <name type="synonym">Chlorella protothecoides</name>
    <dbReference type="NCBI Taxonomy" id="3075"/>
    <lineage>
        <taxon>Eukaryota</taxon>
        <taxon>Viridiplantae</taxon>
        <taxon>Chlorophyta</taxon>
        <taxon>core chlorophytes</taxon>
        <taxon>Trebouxiophyceae</taxon>
        <taxon>Chlorellales</taxon>
        <taxon>Chlorellaceae</taxon>
        <taxon>Auxenochlorella</taxon>
    </lineage>
</organism>
<dbReference type="SMART" id="SM00145">
    <property type="entry name" value="PI3Ka"/>
    <property type="match status" value="1"/>
</dbReference>
<evidence type="ECO:0000256" key="7">
    <source>
        <dbReference type="PROSITE-ProRule" id="PRU00880"/>
    </source>
</evidence>
<dbReference type="InterPro" id="IPR016024">
    <property type="entry name" value="ARM-type_fold"/>
</dbReference>
<evidence type="ECO:0000259" key="9">
    <source>
        <dbReference type="PROSITE" id="PS50290"/>
    </source>
</evidence>
<name>A0A1D2AFT8_AUXPR</name>
<evidence type="ECO:0000256" key="3">
    <source>
        <dbReference type="ARBA" id="ARBA00022741"/>
    </source>
</evidence>
<dbReference type="InterPro" id="IPR057756">
    <property type="entry name" value="PI3-kinase_type3/VPS34_cat"/>
</dbReference>
<dbReference type="GO" id="GO:0000045">
    <property type="term" value="P:autophagosome assembly"/>
    <property type="evidence" value="ECO:0007669"/>
    <property type="project" value="TreeGrafter"/>
</dbReference>
<feature type="domain" description="PI3K/PI4K catalytic" evidence="9">
    <location>
        <begin position="643"/>
        <end position="905"/>
    </location>
</feature>
<dbReference type="GO" id="GO:0034272">
    <property type="term" value="C:phosphatidylinositol 3-kinase complex, class III, type II"/>
    <property type="evidence" value="ECO:0007669"/>
    <property type="project" value="TreeGrafter"/>
</dbReference>
<dbReference type="Pfam" id="PF00613">
    <property type="entry name" value="PI3Ka"/>
    <property type="match status" value="1"/>
</dbReference>
<dbReference type="PROSITE" id="PS51545">
    <property type="entry name" value="PIK_HELICAL"/>
    <property type="match status" value="1"/>
</dbReference>
<evidence type="ECO:0000259" key="10">
    <source>
        <dbReference type="PROSITE" id="PS51545"/>
    </source>
</evidence>
<dbReference type="GO" id="GO:0000407">
    <property type="term" value="C:phagophore assembly site"/>
    <property type="evidence" value="ECO:0007669"/>
    <property type="project" value="TreeGrafter"/>
</dbReference>
<feature type="region of interest" description="Disordered" evidence="8">
    <location>
        <begin position="583"/>
        <end position="662"/>
    </location>
</feature>
<accession>A0A1D2AFT8</accession>
<dbReference type="SMART" id="SM00146">
    <property type="entry name" value="PI3Kc"/>
    <property type="match status" value="1"/>
</dbReference>
<dbReference type="InterPro" id="IPR042236">
    <property type="entry name" value="PI3K_accessory_sf"/>
</dbReference>
<dbReference type="GO" id="GO:0034271">
    <property type="term" value="C:phosphatidylinositol 3-kinase complex, class III, type I"/>
    <property type="evidence" value="ECO:0007669"/>
    <property type="project" value="TreeGrafter"/>
</dbReference>
<dbReference type="CDD" id="cd00896">
    <property type="entry name" value="PI3Kc_III"/>
    <property type="match status" value="1"/>
</dbReference>
<keyword evidence="4 6" id="KW-0418">Kinase</keyword>
<dbReference type="InterPro" id="IPR000403">
    <property type="entry name" value="PI3/4_kinase_cat_dom"/>
</dbReference>
<dbReference type="GO" id="GO:0006897">
    <property type="term" value="P:endocytosis"/>
    <property type="evidence" value="ECO:0007669"/>
    <property type="project" value="TreeGrafter"/>
</dbReference>
<dbReference type="GO" id="GO:0016303">
    <property type="term" value="F:1-phosphatidylinositol-3-kinase activity"/>
    <property type="evidence" value="ECO:0007669"/>
    <property type="project" value="UniProtKB-EC"/>
</dbReference>
<dbReference type="InterPro" id="IPR002420">
    <property type="entry name" value="PI3K-type_C2_dom"/>
</dbReference>
<dbReference type="PIRSF" id="PIRSF000587">
    <property type="entry name" value="PI3K_Vps34"/>
    <property type="match status" value="1"/>
</dbReference>
<evidence type="ECO:0000313" key="12">
    <source>
        <dbReference type="EMBL" id="JAT77823.1"/>
    </source>
</evidence>
<evidence type="ECO:0000256" key="2">
    <source>
        <dbReference type="ARBA" id="ARBA00022679"/>
    </source>
</evidence>
<reference evidence="12" key="1">
    <citation type="submission" date="2015-08" db="EMBL/GenBank/DDBJ databases">
        <authorList>
            <person name="Babu N.S."/>
            <person name="Beckwith C.J."/>
            <person name="Beseler K.G."/>
            <person name="Brison A."/>
            <person name="Carone J.V."/>
            <person name="Caskin T.P."/>
            <person name="Diamond M."/>
            <person name="Durham M.E."/>
            <person name="Foxe J.M."/>
            <person name="Go M."/>
            <person name="Henderson B.A."/>
            <person name="Jones I.B."/>
            <person name="McGettigan J.A."/>
            <person name="Micheletti S.J."/>
            <person name="Nasrallah M.E."/>
            <person name="Ortiz D."/>
            <person name="Piller C.R."/>
            <person name="Privatt S.R."/>
            <person name="Schneider S.L."/>
            <person name="Sharp S."/>
            <person name="Smith T.C."/>
            <person name="Stanton J.D."/>
            <person name="Ullery H.E."/>
            <person name="Wilson R.J."/>
            <person name="Serrano M.G."/>
            <person name="Buck G."/>
            <person name="Lee V."/>
            <person name="Wang Y."/>
            <person name="Carvalho R."/>
            <person name="Voegtly L."/>
            <person name="Shi R."/>
            <person name="Duckworth R."/>
            <person name="Johnson A."/>
            <person name="Loviza R."/>
            <person name="Walstead R."/>
            <person name="Shah Z."/>
            <person name="Kiflezghi M."/>
            <person name="Wade K."/>
            <person name="Ball S.L."/>
            <person name="Bradley K.W."/>
            <person name="Asai D.J."/>
            <person name="Bowman C.A."/>
            <person name="Russell D.A."/>
            <person name="Pope W.H."/>
            <person name="Jacobs-Sera D."/>
            <person name="Hendrix R.W."/>
            <person name="Hatfull G.F."/>
        </authorList>
    </citation>
    <scope>NUCLEOTIDE SEQUENCE</scope>
</reference>
<sequence length="920" mass="98139">MSSSLHSNGASRRTPTFSFVLSCDLDLQVQVLVDSVVGCLPVYRDAQHLALPTVRPSALWVEAVLADRYDTLGIPVRTSYAEATFSGCTWDTTLTFATRYRDLDHTAQLALTVWEVREGVPQRALAGATLRFFSKKGRLKTGAHTLRLWTPGPADGGWPSKTPGKVPLKERGERGRVEQVLKRFERGELESVPWLDGLTLRAIDELAAEGARGAAPAAGEPLALLVGLPSFPQAVVYQAAALPGGAGVADAAPDALRSTDVAPAARTPPGVAPPTWLPIQDPELGRDNPSELKARKLARSHTRGLVDPSAKPGAEERAALDAVLAAPPTRALGGAEQALLWRYRYALASERRALTRFLRCVDWADGGEAAQAAALMAAWAPIDVADALELLSPDYGNEEVRGHAVRVLEAKGDEELLAYMLQLVQALRYEPADDSRLGRFLARRGAASLRLATPLFWYLCAELEDPGFGRRAALVQAALLRGLDPALEDALASQLDLAARLRHLADVVQATRGSAARRAETLRALVSPGGAAADLARLACPNPLDPGTRLLGLDASQCTVFKSALCPLRLVFFTEPGGDDGARAGVGGSGGGAGVEGGGGGPEGGGGGPEGGGGVDGRAPAGEPGTGLASPPHGRLPPNPSLPLDPFPPSDGGPPTHRPHHPATLTLIYKRGDDLRQDQLVVQMISLMDTLLRREHLDLRVTRYAVLPTSSRDGLIQFVPAVPLARLLATHRSIHRYLAQAAPDATGPYGLQPGVLANFVKSCAAACVMTYILGVGDRHLDNLLLARDGRLFHIDFGFILGRDPKPFPPPMKLCREMVDALGGADSEHYRRFASHACEAFNVLRKSAGLLTGLLRLMAGSRLPDIAADPDAALLKVQEKLRLDLGDEEAARYMRQLLADSASALMPAIMETTHRWAQYWR</sequence>
<dbReference type="Gene3D" id="3.30.1010.10">
    <property type="entry name" value="Phosphatidylinositol 3-kinase Catalytic Subunit, Chain A, domain 4"/>
    <property type="match status" value="1"/>
</dbReference>
<evidence type="ECO:0000256" key="6">
    <source>
        <dbReference type="PIRNR" id="PIRNR000587"/>
    </source>
</evidence>
<feature type="compositionally biased region" description="Pro residues" evidence="8">
    <location>
        <begin position="634"/>
        <end position="652"/>
    </location>
</feature>
<dbReference type="Pfam" id="PF00454">
    <property type="entry name" value="PI3_PI4_kinase"/>
    <property type="match status" value="1"/>
</dbReference>
<dbReference type="PROSITE" id="PS50290">
    <property type="entry name" value="PI3_4_KINASE_3"/>
    <property type="match status" value="1"/>
</dbReference>
<dbReference type="InterPro" id="IPR011009">
    <property type="entry name" value="Kinase-like_dom_sf"/>
</dbReference>
<dbReference type="Gene3D" id="1.25.40.70">
    <property type="entry name" value="Phosphatidylinositol 3-kinase, accessory domain (PIK)"/>
    <property type="match status" value="1"/>
</dbReference>
<dbReference type="SUPFAM" id="SSF48371">
    <property type="entry name" value="ARM repeat"/>
    <property type="match status" value="1"/>
</dbReference>
<comment type="similarity">
    <text evidence="6 7">Belongs to the PI3/PI4-kinase family.</text>
</comment>
<dbReference type="FunFam" id="1.10.1070.11:FF:000002">
    <property type="entry name" value="Phosphatidylinositol 3-kinase catalytic subunit type 3"/>
    <property type="match status" value="1"/>
</dbReference>
<dbReference type="InterPro" id="IPR018936">
    <property type="entry name" value="PI3/4_kinase_CS"/>
</dbReference>
<dbReference type="InterPro" id="IPR035892">
    <property type="entry name" value="C2_domain_sf"/>
</dbReference>
<dbReference type="InterPro" id="IPR008290">
    <property type="entry name" value="PI3K_Vps34"/>
</dbReference>
<dbReference type="SUPFAM" id="SSF56112">
    <property type="entry name" value="Protein kinase-like (PK-like)"/>
    <property type="match status" value="1"/>
</dbReference>
<dbReference type="PANTHER" id="PTHR10048:SF7">
    <property type="entry name" value="PHOSPHATIDYLINOSITOL 3-KINASE CATALYTIC SUBUNIT TYPE 3"/>
    <property type="match status" value="1"/>
</dbReference>
<dbReference type="GO" id="GO:0005524">
    <property type="term" value="F:ATP binding"/>
    <property type="evidence" value="ECO:0007669"/>
    <property type="project" value="UniProtKB-UniRule"/>
</dbReference>
<evidence type="ECO:0000256" key="1">
    <source>
        <dbReference type="ARBA" id="ARBA00012073"/>
    </source>
</evidence>